<dbReference type="InterPro" id="IPR015943">
    <property type="entry name" value="WD40/YVTN_repeat-like_dom_sf"/>
</dbReference>
<dbReference type="SMART" id="SM00320">
    <property type="entry name" value="WD40"/>
    <property type="match status" value="4"/>
</dbReference>
<dbReference type="Proteomes" id="UP000316726">
    <property type="component" value="Chromosome 9"/>
</dbReference>
<feature type="region of interest" description="Disordered" evidence="1">
    <location>
        <begin position="163"/>
        <end position="182"/>
    </location>
</feature>
<organism evidence="2 3">
    <name type="scientific">Chloropicon primus</name>
    <dbReference type="NCBI Taxonomy" id="1764295"/>
    <lineage>
        <taxon>Eukaryota</taxon>
        <taxon>Viridiplantae</taxon>
        <taxon>Chlorophyta</taxon>
        <taxon>Chloropicophyceae</taxon>
        <taxon>Chloropicales</taxon>
        <taxon>Chloropicaceae</taxon>
        <taxon>Chloropicon</taxon>
    </lineage>
</organism>
<feature type="compositionally biased region" description="Basic and acidic residues" evidence="1">
    <location>
        <begin position="173"/>
        <end position="182"/>
    </location>
</feature>
<dbReference type="PANTHER" id="PTHR45389:SF1">
    <property type="entry name" value="WD REPEAT-CONTAINING PROTEIN RUP1"/>
    <property type="match status" value="1"/>
</dbReference>
<dbReference type="PANTHER" id="PTHR45389">
    <property type="entry name" value="WD REPEAT-CONTAINING PROTEIN RUP1"/>
    <property type="match status" value="1"/>
</dbReference>
<accession>A0A5B8MRZ9</accession>
<evidence type="ECO:0000313" key="2">
    <source>
        <dbReference type="EMBL" id="QDZ23191.1"/>
    </source>
</evidence>
<dbReference type="InterPro" id="IPR036322">
    <property type="entry name" value="WD40_repeat_dom_sf"/>
</dbReference>
<dbReference type="STRING" id="1764295.A0A5B8MRZ9"/>
<name>A0A5B8MRZ9_9CHLO</name>
<dbReference type="SUPFAM" id="SSF50978">
    <property type="entry name" value="WD40 repeat-like"/>
    <property type="match status" value="1"/>
</dbReference>
<feature type="region of interest" description="Disordered" evidence="1">
    <location>
        <begin position="45"/>
        <end position="69"/>
    </location>
</feature>
<gene>
    <name evidence="2" type="ORF">A3770_09p57090</name>
</gene>
<dbReference type="InterPro" id="IPR044616">
    <property type="entry name" value="RUP1/2"/>
</dbReference>
<reference evidence="2 3" key="1">
    <citation type="submission" date="2018-07" db="EMBL/GenBank/DDBJ databases">
        <title>The complete nuclear genome of the prasinophyte Chloropicon primus (CCMP1205).</title>
        <authorList>
            <person name="Pombert J.-F."/>
            <person name="Otis C."/>
            <person name="Turmel M."/>
            <person name="Lemieux C."/>
        </authorList>
    </citation>
    <scope>NUCLEOTIDE SEQUENCE [LARGE SCALE GENOMIC DNA]</scope>
    <source>
        <strain evidence="2 3">CCMP1205</strain>
    </source>
</reference>
<keyword evidence="3" id="KW-1185">Reference proteome</keyword>
<sequence length="459" mass="49794">MCKVVGTGEGFMLTQRSCDASQCLLCSRRGDEVLKRYVGDADLERPSGQDALSHVFKSPPASPTRTGVDHSVARDVPEHESSRLLEFLPELCGEGDLSGESSFRDHVVPQLSCNRRRETYEVRESTSDKRDKVIAKMDFRSAGGFFATATSCKELCIHNIADRGVGGGGGGQDESRETDSIDPRWVHRSSAKLSSLVWNNHSNMITVGDHYGELTRVDVETCHIVREVDEGNGSPVLDLKRNRHFDTMCLLTSTKSGTVKLWAEDLSDSLSITDETHTIPVCGVAFSPLNVNWIAMARSDSTVCVYDVRYVTAPLWTTNVGGSGSAVAHVDYCGDGDVVCSSLNDGISVWESQKVREGHLSMAKRPPLTFDSHQLTKHFVGLSVSEGDLIASGSEDGKAYVYSRTSRMPVTVCESLAGDKCVTAVEWIPKGQSSGPSLGLLVAQGSSIRRFEIDPPAAV</sequence>
<dbReference type="EMBL" id="CP031042">
    <property type="protein sequence ID" value="QDZ23191.1"/>
    <property type="molecule type" value="Genomic_DNA"/>
</dbReference>
<dbReference type="GO" id="GO:0010224">
    <property type="term" value="P:response to UV-B"/>
    <property type="evidence" value="ECO:0007669"/>
    <property type="project" value="TreeGrafter"/>
</dbReference>
<evidence type="ECO:0000313" key="3">
    <source>
        <dbReference type="Proteomes" id="UP000316726"/>
    </source>
</evidence>
<dbReference type="AlphaFoldDB" id="A0A5B8MRZ9"/>
<protein>
    <submittedName>
        <fullName evidence="2">WD40 repeat domain-containing protein</fullName>
    </submittedName>
</protein>
<dbReference type="Gene3D" id="2.130.10.10">
    <property type="entry name" value="YVTN repeat-like/Quinoprotein amine dehydrogenase"/>
    <property type="match status" value="1"/>
</dbReference>
<proteinExistence type="predicted"/>
<dbReference type="InterPro" id="IPR001680">
    <property type="entry name" value="WD40_rpt"/>
</dbReference>
<dbReference type="OrthoDB" id="273771at2759"/>
<evidence type="ECO:0000256" key="1">
    <source>
        <dbReference type="SAM" id="MobiDB-lite"/>
    </source>
</evidence>